<feature type="domain" description="SAC" evidence="2">
    <location>
        <begin position="282"/>
        <end position="646"/>
    </location>
</feature>
<evidence type="ECO:0000259" key="3">
    <source>
        <dbReference type="PROSITE" id="PS51791"/>
    </source>
</evidence>
<evidence type="ECO:0000313" key="5">
    <source>
        <dbReference type="Proteomes" id="UP000054771"/>
    </source>
</evidence>
<dbReference type="Pfam" id="PF12456">
    <property type="entry name" value="hSac2"/>
    <property type="match status" value="1"/>
</dbReference>
<dbReference type="STRING" id="454130.A0A0U5GTZ5"/>
<reference evidence="5" key="1">
    <citation type="journal article" date="2016" name="Genome Announc.">
        <title>Draft genome sequences of fungus Aspergillus calidoustus.</title>
        <authorList>
            <person name="Horn F."/>
            <person name="Linde J."/>
            <person name="Mattern D.J."/>
            <person name="Walther G."/>
            <person name="Guthke R."/>
            <person name="Scherlach K."/>
            <person name="Martin K."/>
            <person name="Brakhage A.A."/>
            <person name="Petzke L."/>
            <person name="Valiante V."/>
        </authorList>
    </citation>
    <scope>NUCLEOTIDE SEQUENCE [LARGE SCALE GENOMIC DNA]</scope>
    <source>
        <strain evidence="5">SF006504</strain>
    </source>
</reference>
<dbReference type="GO" id="GO:0005783">
    <property type="term" value="C:endoplasmic reticulum"/>
    <property type="evidence" value="ECO:0007669"/>
    <property type="project" value="TreeGrafter"/>
</dbReference>
<evidence type="ECO:0000313" key="4">
    <source>
        <dbReference type="EMBL" id="CEN62522.1"/>
    </source>
</evidence>
<dbReference type="EMBL" id="CDMC01000007">
    <property type="protein sequence ID" value="CEN62522.1"/>
    <property type="molecule type" value="Genomic_DNA"/>
</dbReference>
<dbReference type="OrthoDB" id="405996at2759"/>
<dbReference type="AlphaFoldDB" id="A0A0U5GTZ5"/>
<dbReference type="Pfam" id="PF02383">
    <property type="entry name" value="Syja_N"/>
    <property type="match status" value="1"/>
</dbReference>
<evidence type="ECO:0000259" key="2">
    <source>
        <dbReference type="PROSITE" id="PS50275"/>
    </source>
</evidence>
<dbReference type="GO" id="GO:0046856">
    <property type="term" value="P:phosphatidylinositol dephosphorylation"/>
    <property type="evidence" value="ECO:0007669"/>
    <property type="project" value="TreeGrafter"/>
</dbReference>
<dbReference type="InterPro" id="IPR002013">
    <property type="entry name" value="SAC_dom"/>
</dbReference>
<proteinExistence type="predicted"/>
<gene>
    <name evidence="4" type="ORF">ASPCAL09156</name>
</gene>
<feature type="region of interest" description="Disordered" evidence="1">
    <location>
        <begin position="124"/>
        <end position="184"/>
    </location>
</feature>
<name>A0A0U5GTZ5_ASPCI</name>
<protein>
    <submittedName>
        <fullName evidence="4">Putative SacI domain protein (AFU_orthologue AFUA_1G15890)</fullName>
    </submittedName>
</protein>
<organism evidence="4 5">
    <name type="scientific">Aspergillus calidoustus</name>
    <dbReference type="NCBI Taxonomy" id="454130"/>
    <lineage>
        <taxon>Eukaryota</taxon>
        <taxon>Fungi</taxon>
        <taxon>Dikarya</taxon>
        <taxon>Ascomycota</taxon>
        <taxon>Pezizomycotina</taxon>
        <taxon>Eurotiomycetes</taxon>
        <taxon>Eurotiomycetidae</taxon>
        <taxon>Eurotiales</taxon>
        <taxon>Aspergillaceae</taxon>
        <taxon>Aspergillus</taxon>
        <taxon>Aspergillus subgen. Nidulantes</taxon>
    </lineage>
</organism>
<sequence>MPSLLRKVAIFAAVDGLILQSTGNGVRYNANNESSSIRIDYRTNRISSCSAPATDLNERKDYAGLETYGIVGLLSVASYSFLITITQRQQVAQIQGKPVYTIANVAVIPISSHADASHAISQAKESLLQGREDSDDTDTSSEATDVSDTGTEDGEVDVSTTPTSPVRERPHTRTDSISSNVTETVMGKRPRFGRFAANWLSRKAMGLPGLGTAELNPDTPDTPLVEMKKDDTTSNVAARSASAANEDEPAAEANDGVPPKEQVELPATTKPIELLPKLLRYTKLIFSSRNFFFSYDYDLTRSVSAQPSAPNVHLPLHKVADELFFWNKNLMVPFVTADAHQFVLPLIQGFVGQSEFTVAVKPSSDTSETQFNEACILGEKEEAQATQTAGEKRNFLLTLISRRSVKRPGLRYLRRGVDDEGNSANTVETEQILSVPDWDPSQNTYSYLQVRGSIPLYFSQSPYSFKPVPVLHHSTERNQLAFERHFRHLSRRYGKIQSVSLVDKHPPELKLGEQYERYAQRLNESGGIDNVPIGFEWFDFHNECRGMKFENVSRLVDRLATTLGEFKDTILNNGSILQSQTGIVRTNCMDCLDRTGVAQCAFGQWALECELKEEGIDIDLGGDSSTRWFNILWADNGDAISKQYSSTAALKGDYTRTRKRDYRGALNDFGLTLSRYYNNIVNDYFSQACIDYLLGNVSTQVFSEFATELQTADPGISVHKLRQNAIDTSCRIVISDQSEEFLGGWTMLTPKQPNTVRTLPFEESVLLLTDAAVYSCRFDWNIDKVLSFERIDLRSIVRIKYGTYITSTLTDAQSDEQSNIGLVVEFREGDNNALRVNTRSLQSEVDPKALDNQGGGVASWFTGTQRPKTRIMAFKALPLSNSVTQTQRRKSVTVSETYWVRNICEEIERAMRAGETTQTEEPAEPRPSVIELADIISLADARKRTGYLEHLVHDIKKMVWA</sequence>
<dbReference type="InterPro" id="IPR022158">
    <property type="entry name" value="Inositol_phosphatase"/>
</dbReference>
<feature type="domain" description="HSac2" evidence="3">
    <location>
        <begin position="716"/>
        <end position="872"/>
    </location>
</feature>
<feature type="compositionally biased region" description="Low complexity" evidence="1">
    <location>
        <begin position="140"/>
        <end position="149"/>
    </location>
</feature>
<dbReference type="PROSITE" id="PS51791">
    <property type="entry name" value="HSAC2"/>
    <property type="match status" value="1"/>
</dbReference>
<evidence type="ECO:0000256" key="1">
    <source>
        <dbReference type="SAM" id="MobiDB-lite"/>
    </source>
</evidence>
<accession>A0A0U5GTZ5</accession>
<dbReference type="GO" id="GO:0043812">
    <property type="term" value="F:phosphatidylinositol-4-phosphate phosphatase activity"/>
    <property type="evidence" value="ECO:0007669"/>
    <property type="project" value="TreeGrafter"/>
</dbReference>
<dbReference type="Proteomes" id="UP000054771">
    <property type="component" value="Unassembled WGS sequence"/>
</dbReference>
<keyword evidence="5" id="KW-1185">Reference proteome</keyword>
<feature type="region of interest" description="Disordered" evidence="1">
    <location>
        <begin position="210"/>
        <end position="265"/>
    </location>
</feature>
<dbReference type="PANTHER" id="PTHR45662">
    <property type="entry name" value="PHOSPHATIDYLINOSITIDE PHOSPHATASE SAC1"/>
    <property type="match status" value="1"/>
</dbReference>
<dbReference type="PANTHER" id="PTHR45662:SF7">
    <property type="entry name" value="SACI DOMAIN PROTEIN (AFU_ORTHOLOGUE AFUA_1G15890)"/>
    <property type="match status" value="1"/>
</dbReference>
<dbReference type="InterPro" id="IPR034753">
    <property type="entry name" value="hSac2"/>
</dbReference>
<dbReference type="OMA" id="YFWNRHL"/>
<dbReference type="PROSITE" id="PS50275">
    <property type="entry name" value="SAC"/>
    <property type="match status" value="1"/>
</dbReference>